<dbReference type="Proteomes" id="UP000467841">
    <property type="component" value="Unassembled WGS sequence"/>
</dbReference>
<dbReference type="PANTHER" id="PTHR45036:SF1">
    <property type="entry name" value="METHYLTRANSFERASE LIKE 7A"/>
    <property type="match status" value="1"/>
</dbReference>
<dbReference type="InterPro" id="IPR013216">
    <property type="entry name" value="Methyltransf_11"/>
</dbReference>
<protein>
    <recommendedName>
        <fullName evidence="1">Methyltransferase type 11 domain-containing protein</fullName>
    </recommendedName>
</protein>
<evidence type="ECO:0000313" key="2">
    <source>
        <dbReference type="EMBL" id="CAA7019528.1"/>
    </source>
</evidence>
<dbReference type="AlphaFoldDB" id="A0A6D2HTF6"/>
<feature type="domain" description="Methyltransferase type 11" evidence="1">
    <location>
        <begin position="136"/>
        <end position="235"/>
    </location>
</feature>
<proteinExistence type="predicted"/>
<organism evidence="2 3">
    <name type="scientific">Microthlaspi erraticum</name>
    <dbReference type="NCBI Taxonomy" id="1685480"/>
    <lineage>
        <taxon>Eukaryota</taxon>
        <taxon>Viridiplantae</taxon>
        <taxon>Streptophyta</taxon>
        <taxon>Embryophyta</taxon>
        <taxon>Tracheophyta</taxon>
        <taxon>Spermatophyta</taxon>
        <taxon>Magnoliopsida</taxon>
        <taxon>eudicotyledons</taxon>
        <taxon>Gunneridae</taxon>
        <taxon>Pentapetalae</taxon>
        <taxon>rosids</taxon>
        <taxon>malvids</taxon>
        <taxon>Brassicales</taxon>
        <taxon>Brassicaceae</taxon>
        <taxon>Coluteocarpeae</taxon>
        <taxon>Microthlaspi</taxon>
    </lineage>
</organism>
<name>A0A6D2HTF6_9BRAS</name>
<comment type="caution">
    <text evidence="2">The sequence shown here is derived from an EMBL/GenBank/DDBJ whole genome shotgun (WGS) entry which is preliminary data.</text>
</comment>
<dbReference type="Gene3D" id="3.40.50.150">
    <property type="entry name" value="Vaccinia Virus protein VP39"/>
    <property type="match status" value="1"/>
</dbReference>
<dbReference type="OrthoDB" id="1036271at2759"/>
<dbReference type="InterPro" id="IPR052356">
    <property type="entry name" value="Thiol_S-MT"/>
</dbReference>
<gene>
    <name evidence="2" type="ORF">MERR_LOCUS6763</name>
</gene>
<keyword evidence="3" id="KW-1185">Reference proteome</keyword>
<dbReference type="CDD" id="cd02440">
    <property type="entry name" value="AdoMet_MTases"/>
    <property type="match status" value="1"/>
</dbReference>
<dbReference type="Pfam" id="PF08241">
    <property type="entry name" value="Methyltransf_11"/>
    <property type="match status" value="1"/>
</dbReference>
<dbReference type="InterPro" id="IPR029063">
    <property type="entry name" value="SAM-dependent_MTases_sf"/>
</dbReference>
<evidence type="ECO:0000259" key="1">
    <source>
        <dbReference type="Pfam" id="PF08241"/>
    </source>
</evidence>
<dbReference type="PANTHER" id="PTHR45036">
    <property type="entry name" value="METHYLTRANSFERASE LIKE 7B"/>
    <property type="match status" value="1"/>
</dbReference>
<dbReference type="GO" id="GO:0008757">
    <property type="term" value="F:S-adenosylmethionine-dependent methyltransferase activity"/>
    <property type="evidence" value="ECO:0007669"/>
    <property type="project" value="InterPro"/>
</dbReference>
<dbReference type="EMBL" id="CACVBM020000455">
    <property type="protein sequence ID" value="CAA7019528.1"/>
    <property type="molecule type" value="Genomic_DNA"/>
</dbReference>
<sequence length="307" mass="33843">MTILLFTSSSLISVAKDSAARRTRISCSRDSVVKMQKNLIGTDSVYSSFSLCPCGRRHFLGEATTPFLPISPSYVSRASASNSTDVLNKLRPPKADWYLELYGWFRTREKEKCEKEIACYKTKLFENLVGKAERVLEIGIGAGPNIKYYNTIPNVSVLGVDPNPKMESYARKSAIKAGLKSEDFKFIHAVAESIPLEDASVDAVVGSLVMCSVTDITQTLNEIKRILRPGGVYLFMEHVAAEDGSFLRLVQNVLDPVQQVVADGCHLTRHTGDYILEAGFNGGVDINKASLSSFYHLSPHVYGVAYK</sequence>
<reference evidence="2" key="1">
    <citation type="submission" date="2020-01" db="EMBL/GenBank/DDBJ databases">
        <authorList>
            <person name="Mishra B."/>
        </authorList>
    </citation>
    <scope>NUCLEOTIDE SEQUENCE [LARGE SCALE GENOMIC DNA]</scope>
</reference>
<evidence type="ECO:0000313" key="3">
    <source>
        <dbReference type="Proteomes" id="UP000467841"/>
    </source>
</evidence>
<accession>A0A6D2HTF6</accession>
<dbReference type="SUPFAM" id="SSF53335">
    <property type="entry name" value="S-adenosyl-L-methionine-dependent methyltransferases"/>
    <property type="match status" value="1"/>
</dbReference>